<proteinExistence type="predicted"/>
<dbReference type="Proteomes" id="UP001243989">
    <property type="component" value="Unassembled WGS sequence"/>
</dbReference>
<evidence type="ECO:0000256" key="1">
    <source>
        <dbReference type="SAM" id="SignalP"/>
    </source>
</evidence>
<evidence type="ECO:0000313" key="3">
    <source>
        <dbReference type="Proteomes" id="UP001243989"/>
    </source>
</evidence>
<dbReference type="RefSeq" id="XP_060441109.1">
    <property type="nucleotide sequence ID" value="XM_060591108.1"/>
</dbReference>
<feature type="chain" id="PRO_5042547517" evidence="1">
    <location>
        <begin position="26"/>
        <end position="300"/>
    </location>
</feature>
<reference evidence="2" key="1">
    <citation type="submission" date="2021-06" db="EMBL/GenBank/DDBJ databases">
        <title>Comparative genomics, transcriptomics and evolutionary studies reveal genomic signatures of adaptation to plant cell wall in hemibiotrophic fungi.</title>
        <authorList>
            <consortium name="DOE Joint Genome Institute"/>
            <person name="Baroncelli R."/>
            <person name="Diaz J.F."/>
            <person name="Benocci T."/>
            <person name="Peng M."/>
            <person name="Battaglia E."/>
            <person name="Haridas S."/>
            <person name="Andreopoulos W."/>
            <person name="Labutti K."/>
            <person name="Pangilinan J."/>
            <person name="Floch G.L."/>
            <person name="Makela M.R."/>
            <person name="Henrissat B."/>
            <person name="Grigoriev I.V."/>
            <person name="Crouch J.A."/>
            <person name="De Vries R.P."/>
            <person name="Sukno S.A."/>
            <person name="Thon M.R."/>
        </authorList>
    </citation>
    <scope>NUCLEOTIDE SEQUENCE</scope>
    <source>
        <strain evidence="2">CBS 102054</strain>
    </source>
</reference>
<keyword evidence="3" id="KW-1185">Reference proteome</keyword>
<feature type="signal peptide" evidence="1">
    <location>
        <begin position="1"/>
        <end position="25"/>
    </location>
</feature>
<accession>A0AAI9ZIC4</accession>
<keyword evidence="1" id="KW-0732">Signal</keyword>
<protein>
    <submittedName>
        <fullName evidence="2">Coagulation factor 5/8 type domain-containing protein</fullName>
    </submittedName>
</protein>
<evidence type="ECO:0000313" key="2">
    <source>
        <dbReference type="EMBL" id="KAK1625114.1"/>
    </source>
</evidence>
<comment type="caution">
    <text evidence="2">The sequence shown here is derived from an EMBL/GenBank/DDBJ whole genome shotgun (WGS) entry which is preliminary data.</text>
</comment>
<dbReference type="EMBL" id="JAHMHQ010000021">
    <property type="protein sequence ID" value="KAK1625114.1"/>
    <property type="molecule type" value="Genomic_DNA"/>
</dbReference>
<sequence length="300" mass="32338">MGIFKGVGLCTLTCVLLSLFADAAAGGGVKSIFLFKDVLRSNTTALKTSGFNTLLIFRIGLLDNGDLVYYSTGDAGEAVDAPVVTNGSYVGGTALAEKVESFKTGTTNINRVEISLVSHDTTFQIIRDLINADGTGSDTVLYKNFEVLKAEWGLDAFNNDDEGVYDVASTVSFAQMLGEMGYQYSIAPYTNSGFWANVTTQVESANPGLFDRVYLQVYDGGSGNNPGTWQTTLGMKVIPLVWVVNDAKPSQGTTAAEAQQRFETWFSQYTVAGGGYWNDYDIEKMDSSYTDYGAALTSVF</sequence>
<gene>
    <name evidence="2" type="ORF">BDP81DRAFT_436145</name>
</gene>
<dbReference type="AlphaFoldDB" id="A0AAI9ZIC4"/>
<name>A0AAI9ZIC4_9PEZI</name>
<organism evidence="2 3">
    <name type="scientific">Colletotrichum phormii</name>
    <dbReference type="NCBI Taxonomy" id="359342"/>
    <lineage>
        <taxon>Eukaryota</taxon>
        <taxon>Fungi</taxon>
        <taxon>Dikarya</taxon>
        <taxon>Ascomycota</taxon>
        <taxon>Pezizomycotina</taxon>
        <taxon>Sordariomycetes</taxon>
        <taxon>Hypocreomycetidae</taxon>
        <taxon>Glomerellales</taxon>
        <taxon>Glomerellaceae</taxon>
        <taxon>Colletotrichum</taxon>
        <taxon>Colletotrichum acutatum species complex</taxon>
    </lineage>
</organism>
<dbReference type="GeneID" id="85475970"/>